<evidence type="ECO:0000313" key="3">
    <source>
        <dbReference type="EMBL" id="SBO27366.1"/>
    </source>
</evidence>
<reference evidence="5 6" key="1">
    <citation type="submission" date="2016-05" db="EMBL/GenBank/DDBJ databases">
        <authorList>
            <person name="Sharaf H."/>
        </authorList>
    </citation>
    <scope>NUCLEOTIDE SEQUENCE [LARGE SCALE GENOMIC DNA]</scope>
    <source>
        <strain evidence="5 6">H</strain>
    </source>
</reference>
<evidence type="ECO:0000256" key="2">
    <source>
        <dbReference type="SAM" id="MobiDB-lite"/>
    </source>
</evidence>
<feature type="region of interest" description="Disordered" evidence="2">
    <location>
        <begin position="238"/>
        <end position="258"/>
    </location>
</feature>
<evidence type="ECO:0000313" key="4">
    <source>
        <dbReference type="EMBL" id="SBO27521.1"/>
    </source>
</evidence>
<sequence>MRVPLPLGPASLFLRRRWANRITAVRIFAAPNFHLYGKRNITSAQNQQRTNRSEEELEKTIKLVDKILKENNFDVYIKGIVNTGGVPKAASKEVDAYKFLHLLNRILVLSREVDESSDGKTNIWECPTFLNLLGYIKLKIPSFSIHEMFIFVLCFSKIQFMPQMLMHDFLLTVQEKSYLKGFLEADVNKFFQFFFIVTSIKNVRVGDQTDSLFASFATNFVEVVLDFLAVRDATSPGESVHLPTDQQSDIPPDQQSDVPTDLRNDLPLDCYHLLCVALHNANVRNASLMHRVATEILHLLSTHQDLDKYNQIDLAKKLINIYLAYVSLKCENYYLYEKLNTYLYNHIEELPLPSSLTLLLCIATLKEQKCFNFPLCMLSSLEKNFSGKFYSLDAGDLLLLVYLLTYLNLHIANTETYVCMLDHLFNVHKFEPLHEDERIKLFQIYVSLVQSFPNAMSCELHSEITSHTNGANRKCDSEGEEHDSDQPTCRTKLQNVLRKIQANMQVQNEQNPPEYAEELNEQVDNLHEMLQQISGNTFSITNFRKNTVVLSYYLSHISFDLKKEGIPEAESQKIVILFDTDKTHLSDNSFDIYCNMKRNHLAMLNIKCFPIKLHQWRELSPEERRQFLTFELTHRFLPSVTSST</sequence>
<dbReference type="EMBL" id="CWHQ02000044">
    <property type="protein sequence ID" value="SBO27366.1"/>
    <property type="molecule type" value="Genomic_DNA"/>
</dbReference>
<gene>
    <name evidence="3" type="ORF">PKNA1_C2_1132300</name>
    <name evidence="4" type="ORF">PKNA1_H1_1132300</name>
</gene>
<protein>
    <recommendedName>
        <fullName evidence="7">RAP domain-containing protein</fullName>
    </recommendedName>
</protein>
<evidence type="ECO:0008006" key="7">
    <source>
        <dbReference type="Google" id="ProtNLM"/>
    </source>
</evidence>
<proteinExistence type="predicted"/>
<dbReference type="OrthoDB" id="372396at2759"/>
<evidence type="ECO:0000313" key="6">
    <source>
        <dbReference type="Proteomes" id="UP000182142"/>
    </source>
</evidence>
<feature type="region of interest" description="Disordered" evidence="2">
    <location>
        <begin position="468"/>
        <end position="487"/>
    </location>
</feature>
<evidence type="ECO:0000313" key="5">
    <source>
        <dbReference type="Proteomes" id="UP000182128"/>
    </source>
</evidence>
<dbReference type="AlphaFoldDB" id="A0A1A7VZK2"/>
<accession>A0A1A7VZK2</accession>
<evidence type="ECO:0000256" key="1">
    <source>
        <dbReference type="SAM" id="Coils"/>
    </source>
</evidence>
<name>A0A1A7VZK2_PLAKH</name>
<dbReference type="Proteomes" id="UP000182142">
    <property type="component" value="Unassembled WGS sequence"/>
</dbReference>
<dbReference type="VEuPathDB" id="PlasmoDB:PKNH_1132300"/>
<dbReference type="EMBL" id="CWHR02000010">
    <property type="protein sequence ID" value="SBO27521.1"/>
    <property type="molecule type" value="Genomic_DNA"/>
</dbReference>
<keyword evidence="1" id="KW-0175">Coiled coil</keyword>
<organism evidence="3 5">
    <name type="scientific">Plasmodium knowlesi (strain H)</name>
    <dbReference type="NCBI Taxonomy" id="5851"/>
    <lineage>
        <taxon>Eukaryota</taxon>
        <taxon>Sar</taxon>
        <taxon>Alveolata</taxon>
        <taxon>Apicomplexa</taxon>
        <taxon>Aconoidasida</taxon>
        <taxon>Haemosporida</taxon>
        <taxon>Plasmodiidae</taxon>
        <taxon>Plasmodium</taxon>
        <taxon>Plasmodium (Plasmodium)</taxon>
    </lineage>
</organism>
<feature type="coiled-coil region" evidence="1">
    <location>
        <begin position="490"/>
        <end position="536"/>
    </location>
</feature>
<feature type="compositionally biased region" description="Low complexity" evidence="2">
    <location>
        <begin position="243"/>
        <end position="258"/>
    </location>
</feature>
<reference evidence="3" key="2">
    <citation type="submission" date="2016-05" db="EMBL/GenBank/DDBJ databases">
        <authorList>
            <person name="Lavstsen T."/>
            <person name="Jespersen J.S."/>
        </authorList>
    </citation>
    <scope>NUCLEOTIDE SEQUENCE [LARGE SCALE GENOMIC DNA]</scope>
</reference>
<dbReference type="Proteomes" id="UP000182128">
    <property type="component" value="Unassembled WGS sequence"/>
</dbReference>